<dbReference type="RefSeq" id="WP_268916648.1">
    <property type="nucleotide sequence ID" value="NZ_JAPTMY010000004.1"/>
</dbReference>
<keyword evidence="2" id="KW-0012">Acyltransferase</keyword>
<dbReference type="NCBIfam" id="NF040521">
    <property type="entry name" value="C45_proenzyme"/>
    <property type="match status" value="1"/>
</dbReference>
<feature type="domain" description="Peptidase C45 hydrolase" evidence="1">
    <location>
        <begin position="121"/>
        <end position="352"/>
    </location>
</feature>
<evidence type="ECO:0000313" key="3">
    <source>
        <dbReference type="Proteomes" id="UP001072034"/>
    </source>
</evidence>
<dbReference type="Proteomes" id="UP001072034">
    <property type="component" value="Unassembled WGS sequence"/>
</dbReference>
<dbReference type="InterPro" id="IPR005079">
    <property type="entry name" value="Peptidase_C45_hydrolase"/>
</dbReference>
<sequence length="369" mass="39682">MALPPIITVDEADPYRRGRAIGYRAREWIDRSLRLYGRIFEHYAGLEWPRVVRHAEAFRPVIGGFDPDILAEIDGIADGAGTGRDDILALNVRSEIMFGLRAAPAAECTSFFAGPQAARGGRVLLGQNWDWKPDCLSTTVLLDVKQGPDAPAYITIVEAGLLAKTGLSSAGIGLTTNTLISPYDRGEAGVPYHVLLRSILSCAALEEVEDLLARARRSASANYMVADAAGRGLSIETWPGSPGGVSRIDPVRGVIGHSNCFVCEVPFEDLGAVEIPDGPERVRVLSGMLQEASGSLDVASLHRISQTHGPLHPNGICRHPDESQEPMARLMTVASVIYDLKDLTAHVCLGNPCTNDLEVYHPTFAGEAP</sequence>
<reference evidence="2" key="1">
    <citation type="submission" date="2022-10" db="EMBL/GenBank/DDBJ databases">
        <title>Genome sequence of Actinomyces israelii ATCC 10048.</title>
        <authorList>
            <person name="Watt R.M."/>
            <person name="Tong W.M."/>
        </authorList>
    </citation>
    <scope>NUCLEOTIDE SEQUENCE</scope>
    <source>
        <strain evidence="2">ATCC 10048</strain>
    </source>
</reference>
<protein>
    <submittedName>
        <fullName evidence="2">C45 family autoproteolytic acyltransferase/hydrolase</fullName>
    </submittedName>
</protein>
<evidence type="ECO:0000259" key="1">
    <source>
        <dbReference type="Pfam" id="PF03417"/>
    </source>
</evidence>
<dbReference type="Gene3D" id="3.60.60.10">
    <property type="entry name" value="Penicillin V Acylase, Chain A"/>
    <property type="match status" value="1"/>
</dbReference>
<keyword evidence="2" id="KW-0808">Transferase</keyword>
<name>A0ABT4I5E7_9ACTO</name>
<dbReference type="InterPro" id="IPR047801">
    <property type="entry name" value="Peptidase_C45"/>
</dbReference>
<dbReference type="PANTHER" id="PTHR34180:SF1">
    <property type="entry name" value="BETA-ALANYL-DOPAMINE_CARCININE HYDROLASE"/>
    <property type="match status" value="1"/>
</dbReference>
<dbReference type="EMBL" id="JAPTMY010000004">
    <property type="protein sequence ID" value="MCZ0856964.1"/>
    <property type="molecule type" value="Genomic_DNA"/>
</dbReference>
<keyword evidence="3" id="KW-1185">Reference proteome</keyword>
<proteinExistence type="predicted"/>
<dbReference type="PANTHER" id="PTHR34180">
    <property type="entry name" value="PEPTIDASE C45"/>
    <property type="match status" value="1"/>
</dbReference>
<gene>
    <name evidence="2" type="ORF">OHJ16_02725</name>
</gene>
<dbReference type="Pfam" id="PF03417">
    <property type="entry name" value="AAT"/>
    <property type="match status" value="1"/>
</dbReference>
<accession>A0ABT4I5E7</accession>
<dbReference type="InterPro" id="IPR047794">
    <property type="entry name" value="C45_proenzyme-like"/>
</dbReference>
<dbReference type="Gene3D" id="1.10.10.2120">
    <property type="match status" value="1"/>
</dbReference>
<organism evidence="2 3">
    <name type="scientific">Actinomyces israelii</name>
    <dbReference type="NCBI Taxonomy" id="1659"/>
    <lineage>
        <taxon>Bacteria</taxon>
        <taxon>Bacillati</taxon>
        <taxon>Actinomycetota</taxon>
        <taxon>Actinomycetes</taxon>
        <taxon>Actinomycetales</taxon>
        <taxon>Actinomycetaceae</taxon>
        <taxon>Actinomyces</taxon>
    </lineage>
</organism>
<evidence type="ECO:0000313" key="2">
    <source>
        <dbReference type="EMBL" id="MCZ0856964.1"/>
    </source>
</evidence>
<comment type="caution">
    <text evidence="2">The sequence shown here is derived from an EMBL/GenBank/DDBJ whole genome shotgun (WGS) entry which is preliminary data.</text>
</comment>
<dbReference type="GO" id="GO:0016746">
    <property type="term" value="F:acyltransferase activity"/>
    <property type="evidence" value="ECO:0007669"/>
    <property type="project" value="UniProtKB-KW"/>
</dbReference>